<reference evidence="1 2" key="1">
    <citation type="submission" date="2012-11" db="EMBL/GenBank/DDBJ databases">
        <title>Whole genome sequence of Acidocella aminolytica 101 = DSM 11237.</title>
        <authorList>
            <person name="Azuma Y."/>
            <person name="Higashiura N."/>
            <person name="Hirakawa H."/>
            <person name="Matsushita K."/>
        </authorList>
    </citation>
    <scope>NUCLEOTIDE SEQUENCE [LARGE SCALE GENOMIC DNA]</scope>
    <source>
        <strain evidence="2">101 / DSM 11237</strain>
    </source>
</reference>
<organism evidence="1 2">
    <name type="scientific">Acidocella aminolytica 101 = DSM 11237</name>
    <dbReference type="NCBI Taxonomy" id="1120923"/>
    <lineage>
        <taxon>Bacteria</taxon>
        <taxon>Pseudomonadati</taxon>
        <taxon>Pseudomonadota</taxon>
        <taxon>Alphaproteobacteria</taxon>
        <taxon>Acetobacterales</taxon>
        <taxon>Acidocellaceae</taxon>
        <taxon>Acidocella</taxon>
    </lineage>
</organism>
<evidence type="ECO:0000313" key="1">
    <source>
        <dbReference type="EMBL" id="GAN79768.1"/>
    </source>
</evidence>
<keyword evidence="2" id="KW-1185">Reference proteome</keyword>
<dbReference type="Gene3D" id="2.40.50.230">
    <property type="entry name" value="Gp5 N-terminal domain"/>
    <property type="match status" value="1"/>
</dbReference>
<proteinExistence type="predicted"/>
<gene>
    <name evidence="1" type="ORF">Aam_030_001</name>
</gene>
<dbReference type="AlphaFoldDB" id="A0A0D6PEY9"/>
<comment type="caution">
    <text evidence="1">The sequence shown here is derived from an EMBL/GenBank/DDBJ whole genome shotgun (WGS) entry which is preliminary data.</text>
</comment>
<sequence length="184" mass="18980">MKRGSQDIARRLAQARYATIKSVDPDSYAVKVLIQPEGILTGWLPCGAAAVGIASISVPPIPEDQVIVEPMEGSAQHWAIIARVFSATARPPISPATNKPVQSGEIGIFTPGAWLHFTGGNVYGAATDWNLSGNLNVTGGINATHDVVADSGGSTVSLANHDHKISGVQFGSSTLTTSAPVPGS</sequence>
<dbReference type="Proteomes" id="UP000032668">
    <property type="component" value="Unassembled WGS sequence"/>
</dbReference>
<accession>A0A0D6PEY9</accession>
<dbReference type="EMBL" id="BANC01000030">
    <property type="protein sequence ID" value="GAN79768.1"/>
    <property type="molecule type" value="Genomic_DNA"/>
</dbReference>
<dbReference type="InterPro" id="IPR037026">
    <property type="entry name" value="Vgr_OB-fold_dom_sf"/>
</dbReference>
<dbReference type="STRING" id="1120923.SAMN02746095_02964"/>
<name>A0A0D6PEY9_9PROT</name>
<protein>
    <submittedName>
        <fullName evidence="1">Phage related baseplate assembly protein</fullName>
    </submittedName>
</protein>
<evidence type="ECO:0000313" key="2">
    <source>
        <dbReference type="Proteomes" id="UP000032668"/>
    </source>
</evidence>